<name>A0ABQ5F488_9ASTR</name>
<dbReference type="EMBL" id="BQNB010016979">
    <property type="protein sequence ID" value="GJT57995.1"/>
    <property type="molecule type" value="Genomic_DNA"/>
</dbReference>
<evidence type="ECO:0000313" key="4">
    <source>
        <dbReference type="Proteomes" id="UP001151760"/>
    </source>
</evidence>
<feature type="compositionally biased region" description="Basic and acidic residues" evidence="2">
    <location>
        <begin position="24"/>
        <end position="33"/>
    </location>
</feature>
<evidence type="ECO:0000256" key="2">
    <source>
        <dbReference type="SAM" id="MobiDB-lite"/>
    </source>
</evidence>
<evidence type="ECO:0000313" key="3">
    <source>
        <dbReference type="EMBL" id="GJT57995.1"/>
    </source>
</evidence>
<comment type="caution">
    <text evidence="3">The sequence shown here is derived from an EMBL/GenBank/DDBJ whole genome shotgun (WGS) entry which is preliminary data.</text>
</comment>
<evidence type="ECO:0000256" key="1">
    <source>
        <dbReference type="SAM" id="Coils"/>
    </source>
</evidence>
<reference evidence="3" key="2">
    <citation type="submission" date="2022-01" db="EMBL/GenBank/DDBJ databases">
        <authorList>
            <person name="Yamashiro T."/>
            <person name="Shiraishi A."/>
            <person name="Satake H."/>
            <person name="Nakayama K."/>
        </authorList>
    </citation>
    <scope>NUCLEOTIDE SEQUENCE</scope>
</reference>
<keyword evidence="1" id="KW-0175">Coiled coil</keyword>
<keyword evidence="4" id="KW-1185">Reference proteome</keyword>
<accession>A0ABQ5F488</accession>
<proteinExistence type="predicted"/>
<reference evidence="3" key="1">
    <citation type="journal article" date="2022" name="Int. J. Mol. Sci.">
        <title>Draft Genome of Tanacetum Coccineum: Genomic Comparison of Closely Related Tanacetum-Family Plants.</title>
        <authorList>
            <person name="Yamashiro T."/>
            <person name="Shiraishi A."/>
            <person name="Nakayama K."/>
            <person name="Satake H."/>
        </authorList>
    </citation>
    <scope>NUCLEOTIDE SEQUENCE</scope>
</reference>
<sequence>MPSPEDTIRLAKILGISNEEAGLKADISKKDSKGTSSVSPLDSRSAKNKRYRESCNKNRRYKVKAIAYATQPVSFISCGIMESEPGVTIVAFDESKPRDQTAGSSSYCAFEMHTTGFGSRMMAKLGYVDATRDTTTNQVGAIEQQKKPNLKLLIAKAMERVRKDDVITIQVRNDQLVHLQIWLQMKSVAWKLQLSIDICALVMLACNCKHEGVQEQAALAVFASALLRAIFFIECNWISLCNDYKDTTSANMNRISVMHDVAKNEIEKMLIQMVEAELEIKKKNGKYKKEF</sequence>
<dbReference type="Proteomes" id="UP001151760">
    <property type="component" value="Unassembled WGS sequence"/>
</dbReference>
<dbReference type="PANTHER" id="PTHR47423:SF2">
    <property type="entry name" value="PROTEIN SQS1"/>
    <property type="match status" value="1"/>
</dbReference>
<dbReference type="PANTHER" id="PTHR47423">
    <property type="entry name" value="G-PATCH DOMAIN CONTAINING PROTEIN"/>
    <property type="match status" value="1"/>
</dbReference>
<protein>
    <submittedName>
        <fullName evidence="3">Uncharacterized protein</fullName>
    </submittedName>
</protein>
<organism evidence="3 4">
    <name type="scientific">Tanacetum coccineum</name>
    <dbReference type="NCBI Taxonomy" id="301880"/>
    <lineage>
        <taxon>Eukaryota</taxon>
        <taxon>Viridiplantae</taxon>
        <taxon>Streptophyta</taxon>
        <taxon>Embryophyta</taxon>
        <taxon>Tracheophyta</taxon>
        <taxon>Spermatophyta</taxon>
        <taxon>Magnoliopsida</taxon>
        <taxon>eudicotyledons</taxon>
        <taxon>Gunneridae</taxon>
        <taxon>Pentapetalae</taxon>
        <taxon>asterids</taxon>
        <taxon>campanulids</taxon>
        <taxon>Asterales</taxon>
        <taxon>Asteraceae</taxon>
        <taxon>Asteroideae</taxon>
        <taxon>Anthemideae</taxon>
        <taxon>Anthemidinae</taxon>
        <taxon>Tanacetum</taxon>
    </lineage>
</organism>
<feature type="coiled-coil region" evidence="1">
    <location>
        <begin position="259"/>
        <end position="286"/>
    </location>
</feature>
<feature type="region of interest" description="Disordered" evidence="2">
    <location>
        <begin position="24"/>
        <end position="52"/>
    </location>
</feature>
<gene>
    <name evidence="3" type="ORF">Tco_0993049</name>
</gene>